<accession>A0A9W9D9M2</accession>
<feature type="region of interest" description="Disordered" evidence="1">
    <location>
        <begin position="512"/>
        <end position="536"/>
    </location>
</feature>
<name>A0A9W9D9M2_9PLEO</name>
<dbReference type="InterPro" id="IPR053185">
    <property type="entry name" value="SET_domain_protein"/>
</dbReference>
<proteinExistence type="predicted"/>
<evidence type="ECO:0000313" key="4">
    <source>
        <dbReference type="Proteomes" id="UP001140510"/>
    </source>
</evidence>
<dbReference type="Pfam" id="PF00856">
    <property type="entry name" value="SET"/>
    <property type="match status" value="1"/>
</dbReference>
<feature type="region of interest" description="Disordered" evidence="1">
    <location>
        <begin position="1"/>
        <end position="103"/>
    </location>
</feature>
<evidence type="ECO:0000256" key="1">
    <source>
        <dbReference type="SAM" id="MobiDB-lite"/>
    </source>
</evidence>
<dbReference type="EMBL" id="JAPEVA010000010">
    <property type="protein sequence ID" value="KAJ4409901.1"/>
    <property type="molecule type" value="Genomic_DNA"/>
</dbReference>
<evidence type="ECO:0000313" key="3">
    <source>
        <dbReference type="EMBL" id="KAJ4409901.1"/>
    </source>
</evidence>
<protein>
    <recommendedName>
        <fullName evidence="2">SET domain-containing protein</fullName>
    </recommendedName>
</protein>
<feature type="compositionally biased region" description="Basic residues" evidence="1">
    <location>
        <begin position="42"/>
        <end position="61"/>
    </location>
</feature>
<comment type="caution">
    <text evidence="3">The sequence shown here is derived from an EMBL/GenBank/DDBJ whole genome shotgun (WGS) entry which is preliminary data.</text>
</comment>
<reference evidence="3" key="1">
    <citation type="submission" date="2022-10" db="EMBL/GenBank/DDBJ databases">
        <title>Tapping the CABI collections for fungal endophytes: first genome assemblies for Collariella, Neodidymelliopsis, Ascochyta clinopodiicola, Didymella pomorum, Didymosphaeria variabile, Neocosmospora piperis and Neocucurbitaria cava.</title>
        <authorList>
            <person name="Hill R."/>
        </authorList>
    </citation>
    <scope>NUCLEOTIDE SEQUENCE</scope>
    <source>
        <strain evidence="3">IMI 355091</strain>
    </source>
</reference>
<feature type="compositionally biased region" description="Acidic residues" evidence="1">
    <location>
        <begin position="68"/>
        <end position="86"/>
    </location>
</feature>
<dbReference type="CDD" id="cd20071">
    <property type="entry name" value="SET_SMYD"/>
    <property type="match status" value="1"/>
</dbReference>
<feature type="compositionally biased region" description="Acidic residues" evidence="1">
    <location>
        <begin position="513"/>
        <end position="536"/>
    </location>
</feature>
<keyword evidence="4" id="KW-1185">Reference proteome</keyword>
<gene>
    <name evidence="3" type="ORF">N0V91_002377</name>
</gene>
<dbReference type="AlphaFoldDB" id="A0A9W9D9M2"/>
<feature type="compositionally biased region" description="Basic and acidic residues" evidence="1">
    <location>
        <begin position="16"/>
        <end position="38"/>
    </location>
</feature>
<dbReference type="PROSITE" id="PS50280">
    <property type="entry name" value="SET"/>
    <property type="match status" value="1"/>
</dbReference>
<dbReference type="Gene3D" id="2.170.270.10">
    <property type="entry name" value="SET domain"/>
    <property type="match status" value="1"/>
</dbReference>
<organism evidence="3 4">
    <name type="scientific">Didymella pomorum</name>
    <dbReference type="NCBI Taxonomy" id="749634"/>
    <lineage>
        <taxon>Eukaryota</taxon>
        <taxon>Fungi</taxon>
        <taxon>Dikarya</taxon>
        <taxon>Ascomycota</taxon>
        <taxon>Pezizomycotina</taxon>
        <taxon>Dothideomycetes</taxon>
        <taxon>Pleosporomycetidae</taxon>
        <taxon>Pleosporales</taxon>
        <taxon>Pleosporineae</taxon>
        <taxon>Didymellaceae</taxon>
        <taxon>Didymella</taxon>
    </lineage>
</organism>
<dbReference type="SUPFAM" id="SSF82199">
    <property type="entry name" value="SET domain"/>
    <property type="match status" value="1"/>
</dbReference>
<evidence type="ECO:0000259" key="2">
    <source>
        <dbReference type="PROSITE" id="PS50280"/>
    </source>
</evidence>
<sequence>MPPERTTPAAQAEAPLKTDLKRLSVSDDQEQKVDDEPSPRAPGKKKKKRKDRDRTNRRLRPSRNATVEDADDTAEAESVDEAEWEDVNGNRTTSPPSDLDTVATEPLPQFRFGRALPQTSRGSYIEVPVLAHYELRELPDVGDDEDDNDEGIFATQKIEAGTRIISEQPLSTLPAPGDQVSQLMAAYGNLPKSDQDAIWNIRPAAATASDVLMNLRYLADALLADIEATEDTPATRRTAREKMFLTEMRPKLEYAVNVYRVAARWHANRSSLLNIPVEERDDLPNGTPITGLFIERAHIRHSCVPNCFASYDADLGRMNVHVTRDIQKGEELTCSSFADDMYYSNAEDRKEELCNWGFTCSCEACDSQHPNYKTHEEARTRAHTRVVLLNDILTRLERGDDLKEGEINTAQALLLDLIRDLKISGCESVETVRWRNILVDRILPARATVIPKGDVLVAWQVILHHAKECERVGKMCYGEDRKEFKLLRQTREGAEATITMIEEGIAWDKAAEDLAEGEDGDDGGIEEKGADDEADN</sequence>
<dbReference type="InterPro" id="IPR001214">
    <property type="entry name" value="SET_dom"/>
</dbReference>
<dbReference type="InterPro" id="IPR046341">
    <property type="entry name" value="SET_dom_sf"/>
</dbReference>
<dbReference type="PANTHER" id="PTHR47332">
    <property type="entry name" value="SET DOMAIN-CONTAINING PROTEIN 5"/>
    <property type="match status" value="1"/>
</dbReference>
<dbReference type="Proteomes" id="UP001140510">
    <property type="component" value="Unassembled WGS sequence"/>
</dbReference>
<dbReference type="PANTHER" id="PTHR47332:SF4">
    <property type="entry name" value="SET DOMAIN-CONTAINING PROTEIN 5"/>
    <property type="match status" value="1"/>
</dbReference>
<feature type="domain" description="SET" evidence="2">
    <location>
        <begin position="131"/>
        <end position="337"/>
    </location>
</feature>
<dbReference type="OrthoDB" id="265717at2759"/>